<reference evidence="1 2" key="1">
    <citation type="journal article" date="2023" name="Nucleic Acids Res.">
        <title>The hologenome of Daphnia magna reveals possible DNA methylation and microbiome-mediated evolution of the host genome.</title>
        <authorList>
            <person name="Chaturvedi A."/>
            <person name="Li X."/>
            <person name="Dhandapani V."/>
            <person name="Marshall H."/>
            <person name="Kissane S."/>
            <person name="Cuenca-Cambronero M."/>
            <person name="Asole G."/>
            <person name="Calvet F."/>
            <person name="Ruiz-Romero M."/>
            <person name="Marangio P."/>
            <person name="Guigo R."/>
            <person name="Rago D."/>
            <person name="Mirbahai L."/>
            <person name="Eastwood N."/>
            <person name="Colbourne J.K."/>
            <person name="Zhou J."/>
            <person name="Mallon E."/>
            <person name="Orsini L."/>
        </authorList>
    </citation>
    <scope>NUCLEOTIDE SEQUENCE [LARGE SCALE GENOMIC DNA]</scope>
    <source>
        <strain evidence="1">LRV0_1</strain>
    </source>
</reference>
<dbReference type="Proteomes" id="UP001234178">
    <property type="component" value="Unassembled WGS sequence"/>
</dbReference>
<protein>
    <submittedName>
        <fullName evidence="1">Uncharacterized protein</fullName>
    </submittedName>
</protein>
<proteinExistence type="predicted"/>
<evidence type="ECO:0000313" key="1">
    <source>
        <dbReference type="EMBL" id="KAK4015133.1"/>
    </source>
</evidence>
<sequence>MRQTTRHKLWTGRGKSFECFDSRNGKTTVSERKVATALYNPYFPMAFWGGYEKGGSYTIY</sequence>
<evidence type="ECO:0000313" key="2">
    <source>
        <dbReference type="Proteomes" id="UP001234178"/>
    </source>
</evidence>
<comment type="caution">
    <text evidence="1">The sequence shown here is derived from an EMBL/GenBank/DDBJ whole genome shotgun (WGS) entry which is preliminary data.</text>
</comment>
<organism evidence="1 2">
    <name type="scientific">Daphnia magna</name>
    <dbReference type="NCBI Taxonomy" id="35525"/>
    <lineage>
        <taxon>Eukaryota</taxon>
        <taxon>Metazoa</taxon>
        <taxon>Ecdysozoa</taxon>
        <taxon>Arthropoda</taxon>
        <taxon>Crustacea</taxon>
        <taxon>Branchiopoda</taxon>
        <taxon>Diplostraca</taxon>
        <taxon>Cladocera</taxon>
        <taxon>Anomopoda</taxon>
        <taxon>Daphniidae</taxon>
        <taxon>Daphnia</taxon>
    </lineage>
</organism>
<accession>A0ABQ9ZQB6</accession>
<keyword evidence="2" id="KW-1185">Reference proteome</keyword>
<dbReference type="EMBL" id="JAOYFB010000005">
    <property type="protein sequence ID" value="KAK4015133.1"/>
    <property type="molecule type" value="Genomic_DNA"/>
</dbReference>
<gene>
    <name evidence="1" type="ORF">OUZ56_030122</name>
</gene>
<name>A0ABQ9ZQB6_9CRUS</name>